<accession>A0A432LBI7</accession>
<dbReference type="Gene3D" id="3.30.460.90">
    <property type="match status" value="1"/>
</dbReference>
<comment type="caution">
    <text evidence="1">The sequence shown here is derived from an EMBL/GenBank/DDBJ whole genome shotgun (WGS) entry which is preliminary data.</text>
</comment>
<evidence type="ECO:0000313" key="2">
    <source>
        <dbReference type="Proteomes" id="UP000287910"/>
    </source>
</evidence>
<gene>
    <name evidence="1" type="ORF">EK386_11300</name>
</gene>
<evidence type="ECO:0000313" key="1">
    <source>
        <dbReference type="EMBL" id="RUL51919.1"/>
    </source>
</evidence>
<reference evidence="1 2" key="1">
    <citation type="submission" date="2018-12" db="EMBL/GenBank/DDBJ databases">
        <title>Lysinibacillus antri sp. nov., isolated from a cave soil.</title>
        <authorList>
            <person name="Narsing Rao M.P."/>
            <person name="Zhang H."/>
            <person name="Dong Z.-Y."/>
            <person name="Niu X.-K."/>
            <person name="Zhang K."/>
            <person name="Fang B.-Z."/>
            <person name="Kang Y.-Q."/>
            <person name="Xiao M."/>
            <person name="Li W.-J."/>
        </authorList>
    </citation>
    <scope>NUCLEOTIDE SEQUENCE [LARGE SCALE GENOMIC DNA]</scope>
    <source>
        <strain evidence="1 2">SYSU K30002</strain>
    </source>
</reference>
<dbReference type="AlphaFoldDB" id="A0A432LBI7"/>
<dbReference type="RefSeq" id="WP_126659275.1">
    <property type="nucleotide sequence ID" value="NZ_RYYR01000013.1"/>
</dbReference>
<sequence length="332" mass="38014">MAKSVFTSIRDFSKNCVDLDPTRLGTARSSRNWLVEKIESFQNSDSYFPEIYREENNVQMGSFARRTKIRPLDDIDFIIVFSANGSTYNTYFNNEITISVPDTATNLRRLTNEDNTLNSVRLLNKLKSSLQNVPQYSAADIKRNQEAITLKLTSYEWNFDIVPAFITSPDSSQRTYYLIPDGNGKWKKTDPRIDAKRATEINQKRNGGVLRIIRLIKYWQKRPVVPSIRSYLLENLVLNYFDTNEVSISDQVTLKDLFYHLSISIYSSCYDPKGIQGDLNTLTSETKHKFSEAAAKASLCAQNAIGFVAKDDHKSAHDEWKKVFGSEFPDYG</sequence>
<keyword evidence="2" id="KW-1185">Reference proteome</keyword>
<dbReference type="EMBL" id="RYYR01000013">
    <property type="protein sequence ID" value="RUL51919.1"/>
    <property type="molecule type" value="Genomic_DNA"/>
</dbReference>
<organism evidence="1 2">
    <name type="scientific">Lysinibacillus antri</name>
    <dbReference type="NCBI Taxonomy" id="2498145"/>
    <lineage>
        <taxon>Bacteria</taxon>
        <taxon>Bacillati</taxon>
        <taxon>Bacillota</taxon>
        <taxon>Bacilli</taxon>
        <taxon>Bacillales</taxon>
        <taxon>Bacillaceae</taxon>
        <taxon>Lysinibacillus</taxon>
    </lineage>
</organism>
<proteinExistence type="predicted"/>
<evidence type="ECO:0008006" key="3">
    <source>
        <dbReference type="Google" id="ProtNLM"/>
    </source>
</evidence>
<name>A0A432LBI7_9BACI</name>
<protein>
    <recommendedName>
        <fullName evidence="3">Nucleotidyltransferase</fullName>
    </recommendedName>
</protein>
<dbReference type="Proteomes" id="UP000287910">
    <property type="component" value="Unassembled WGS sequence"/>
</dbReference>